<name>U1LDI8_9MICO</name>
<dbReference type="GO" id="GO:0004497">
    <property type="term" value="F:monooxygenase activity"/>
    <property type="evidence" value="ECO:0007669"/>
    <property type="project" value="UniProtKB-KW"/>
</dbReference>
<evidence type="ECO:0000256" key="1">
    <source>
        <dbReference type="ARBA" id="ARBA00001971"/>
    </source>
</evidence>
<dbReference type="OrthoDB" id="9764248at2"/>
<comment type="caution">
    <text evidence="9">The sequence shown here is derived from an EMBL/GenBank/DDBJ whole genome shotgun (WGS) entry which is preliminary data.</text>
</comment>
<reference evidence="9 10" key="1">
    <citation type="journal article" date="2013" name="Genome Announc.">
        <title>First draft genome sequence from a member of the genus agrococcus, isolated from modern microbialites.</title>
        <authorList>
            <person name="White R.A.III."/>
            <person name="Grassa C.J."/>
            <person name="Suttle C.A."/>
        </authorList>
    </citation>
    <scope>NUCLEOTIDE SEQUENCE [LARGE SCALE GENOMIC DNA]</scope>
    <source>
        <strain evidence="9 10">RW1</strain>
    </source>
</reference>
<dbReference type="InterPro" id="IPR036396">
    <property type="entry name" value="Cyt_P450_sf"/>
</dbReference>
<protein>
    <recommendedName>
        <fullName evidence="11">Cytochrome P450</fullName>
    </recommendedName>
</protein>
<dbReference type="SUPFAM" id="SSF48264">
    <property type="entry name" value="Cytochrome P450"/>
    <property type="match status" value="1"/>
</dbReference>
<dbReference type="EMBL" id="ASHR01000007">
    <property type="protein sequence ID" value="ERG65258.1"/>
    <property type="molecule type" value="Genomic_DNA"/>
</dbReference>
<keyword evidence="7" id="KW-0503">Monooxygenase</keyword>
<dbReference type="AlphaFoldDB" id="U1LDI8"/>
<dbReference type="GO" id="GO:0016705">
    <property type="term" value="F:oxidoreductase activity, acting on paired donors, with incorporation or reduction of molecular oxygen"/>
    <property type="evidence" value="ECO:0007669"/>
    <property type="project" value="InterPro"/>
</dbReference>
<evidence type="ECO:0000256" key="8">
    <source>
        <dbReference type="SAM" id="MobiDB-lite"/>
    </source>
</evidence>
<keyword evidence="10" id="KW-1185">Reference proteome</keyword>
<evidence type="ECO:0008006" key="11">
    <source>
        <dbReference type="Google" id="ProtNLM"/>
    </source>
</evidence>
<proteinExistence type="inferred from homology"/>
<keyword evidence="3" id="KW-0349">Heme</keyword>
<evidence type="ECO:0000313" key="10">
    <source>
        <dbReference type="Proteomes" id="UP000016462"/>
    </source>
</evidence>
<comment type="similarity">
    <text evidence="2">Belongs to the cytochrome P450 family.</text>
</comment>
<dbReference type="GO" id="GO:0016125">
    <property type="term" value="P:sterol metabolic process"/>
    <property type="evidence" value="ECO:0007669"/>
    <property type="project" value="TreeGrafter"/>
</dbReference>
<evidence type="ECO:0000256" key="5">
    <source>
        <dbReference type="ARBA" id="ARBA00023002"/>
    </source>
</evidence>
<organism evidence="9 10">
    <name type="scientific">Agrococcus pavilionensis RW1</name>
    <dbReference type="NCBI Taxonomy" id="1330458"/>
    <lineage>
        <taxon>Bacteria</taxon>
        <taxon>Bacillati</taxon>
        <taxon>Actinomycetota</taxon>
        <taxon>Actinomycetes</taxon>
        <taxon>Micrococcales</taxon>
        <taxon>Microbacteriaceae</taxon>
        <taxon>Agrococcus</taxon>
    </lineage>
</organism>
<accession>U1LDI8</accession>
<evidence type="ECO:0000256" key="7">
    <source>
        <dbReference type="ARBA" id="ARBA00023033"/>
    </source>
</evidence>
<dbReference type="RefSeq" id="WP_021009629.1">
    <property type="nucleotide sequence ID" value="NZ_ASHR01000007.1"/>
</dbReference>
<keyword evidence="5" id="KW-0560">Oxidoreductase</keyword>
<evidence type="ECO:0000256" key="6">
    <source>
        <dbReference type="ARBA" id="ARBA00023004"/>
    </source>
</evidence>
<dbReference type="GO" id="GO:0005506">
    <property type="term" value="F:iron ion binding"/>
    <property type="evidence" value="ECO:0007669"/>
    <property type="project" value="InterPro"/>
</dbReference>
<dbReference type="PANTHER" id="PTHR24286:SF24">
    <property type="entry name" value="LANOSTEROL 14-ALPHA DEMETHYLASE"/>
    <property type="match status" value="1"/>
</dbReference>
<feature type="region of interest" description="Disordered" evidence="8">
    <location>
        <begin position="408"/>
        <end position="439"/>
    </location>
</feature>
<evidence type="ECO:0000256" key="3">
    <source>
        <dbReference type="ARBA" id="ARBA00022617"/>
    </source>
</evidence>
<dbReference type="Gene3D" id="1.10.630.10">
    <property type="entry name" value="Cytochrome P450"/>
    <property type="match status" value="1"/>
</dbReference>
<keyword evidence="6" id="KW-0408">Iron</keyword>
<dbReference type="PANTHER" id="PTHR24286">
    <property type="entry name" value="CYTOCHROME P450 26"/>
    <property type="match status" value="1"/>
</dbReference>
<gene>
    <name evidence="9" type="ORF">L332_12515</name>
</gene>
<evidence type="ECO:0000256" key="2">
    <source>
        <dbReference type="ARBA" id="ARBA00010617"/>
    </source>
</evidence>
<dbReference type="Proteomes" id="UP000016462">
    <property type="component" value="Unassembled WGS sequence"/>
</dbReference>
<comment type="cofactor">
    <cofactor evidence="1">
        <name>heme</name>
        <dbReference type="ChEBI" id="CHEBI:30413"/>
    </cofactor>
</comment>
<evidence type="ECO:0000313" key="9">
    <source>
        <dbReference type="EMBL" id="ERG65258.1"/>
    </source>
</evidence>
<evidence type="ECO:0000256" key="4">
    <source>
        <dbReference type="ARBA" id="ARBA00022723"/>
    </source>
</evidence>
<sequence>MANPLDDDAILLLTRGYDTSETIWQRARPGARAVRTQALGSDALFMRGAEAVELFYDESKVRRHGAMPMVIQESLFGHGSVHSLDTAAHRHRKGTFLGLAYDDAEVRRLEPHLEREWGEELADWIAGGERSAYDAAVGAIGRAMQRWAGLPGTADAKTRWARRQAQIVDGFGVPYSPEFLLTMANRWWSDRHASALIEAVRTGALEATAGTALHAWAWHRDHEGELLPARLAGIELQNSFRPAIAVCRFVAFAAKALHERPEWRERIAAETAERGRLTGGPLATAFAHEVRRTALFVPMLPGRAIDEVELDGERVSAGALLLLDVLGTDLDESSWERAGEFVPERFVGVDDWAEIEAMGAFVPQGGGHPSTGHRCPGEKVTIATLSSAIAALSDPRVTILGEGLDVSRRRMPTKPASGGVVRSAHRRPRGSSGGRCPFH</sequence>
<keyword evidence="4" id="KW-0479">Metal-binding</keyword>
<dbReference type="GO" id="GO:0020037">
    <property type="term" value="F:heme binding"/>
    <property type="evidence" value="ECO:0007669"/>
    <property type="project" value="InterPro"/>
</dbReference>